<dbReference type="Proteomes" id="UP000001798">
    <property type="component" value="Chromosome 4"/>
</dbReference>
<keyword evidence="3" id="KW-1185">Reference proteome</keyword>
<gene>
    <name evidence="2" type="ORF">BCIN_04g00710</name>
</gene>
<feature type="transmembrane region" description="Helical" evidence="1">
    <location>
        <begin position="256"/>
        <end position="283"/>
    </location>
</feature>
<keyword evidence="1" id="KW-0812">Transmembrane</keyword>
<dbReference type="Pfam" id="PF20246">
    <property type="entry name" value="DUF6601"/>
    <property type="match status" value="1"/>
</dbReference>
<evidence type="ECO:0000313" key="2">
    <source>
        <dbReference type="EMBL" id="ATZ48851.1"/>
    </source>
</evidence>
<keyword evidence="1" id="KW-1133">Transmembrane helix</keyword>
<dbReference type="InterPro" id="IPR046536">
    <property type="entry name" value="DUF6601"/>
</dbReference>
<name>A0A384JEG7_BOTFB</name>
<sequence>MSPLIVPFTINNGNINNLILEDTEHINTIAEATATQKHYTTEFSQQKLNDIHSHLWSAGKKDNINALHHQKVLCREVILSERSDLHLVWFDRIIYVKPLPICLLDHNFIDAIVLPDADLYSNIFGFLYSYTMLIQHTSDLSLAHELGLIHKKIEWKSWKEFRTTFHNNILSNRVPRTLMNKRFEYGELRLTRLNYIYRLSFRGLKYFTTHREYTTYLQEYTAAGITLFAFVTVALTAMQVVVGLNEVSQALIETSYWFSIVVLFVVAIFSVAVSLIFIILFLVNATLAIKNLFSYSWGNI</sequence>
<accession>A0A384JEG7</accession>
<dbReference type="OrthoDB" id="5086500at2759"/>
<dbReference type="GeneID" id="36394082"/>
<dbReference type="AlphaFoldDB" id="A0A384JEG7"/>
<evidence type="ECO:0000256" key="1">
    <source>
        <dbReference type="SAM" id="Phobius"/>
    </source>
</evidence>
<reference evidence="2 3" key="1">
    <citation type="journal article" date="2011" name="PLoS Genet.">
        <title>Genomic analysis of the necrotrophic fungal pathogens Sclerotinia sclerotiorum and Botrytis cinerea.</title>
        <authorList>
            <person name="Amselem J."/>
            <person name="Cuomo C.A."/>
            <person name="van Kan J.A."/>
            <person name="Viaud M."/>
            <person name="Benito E.P."/>
            <person name="Couloux A."/>
            <person name="Coutinho P.M."/>
            <person name="de Vries R.P."/>
            <person name="Dyer P.S."/>
            <person name="Fillinger S."/>
            <person name="Fournier E."/>
            <person name="Gout L."/>
            <person name="Hahn M."/>
            <person name="Kohn L."/>
            <person name="Lapalu N."/>
            <person name="Plummer K.M."/>
            <person name="Pradier J.M."/>
            <person name="Quevillon E."/>
            <person name="Sharon A."/>
            <person name="Simon A."/>
            <person name="ten Have A."/>
            <person name="Tudzynski B."/>
            <person name="Tudzynski P."/>
            <person name="Wincker P."/>
            <person name="Andrew M."/>
            <person name="Anthouard V."/>
            <person name="Beever R.E."/>
            <person name="Beffa R."/>
            <person name="Benoit I."/>
            <person name="Bouzid O."/>
            <person name="Brault B."/>
            <person name="Chen Z."/>
            <person name="Choquer M."/>
            <person name="Collemare J."/>
            <person name="Cotton P."/>
            <person name="Danchin E.G."/>
            <person name="Da Silva C."/>
            <person name="Gautier A."/>
            <person name="Giraud C."/>
            <person name="Giraud T."/>
            <person name="Gonzalez C."/>
            <person name="Grossetete S."/>
            <person name="Guldener U."/>
            <person name="Henrissat B."/>
            <person name="Howlett B.J."/>
            <person name="Kodira C."/>
            <person name="Kretschmer M."/>
            <person name="Lappartient A."/>
            <person name="Leroch M."/>
            <person name="Levis C."/>
            <person name="Mauceli E."/>
            <person name="Neuveglise C."/>
            <person name="Oeser B."/>
            <person name="Pearson M."/>
            <person name="Poulain J."/>
            <person name="Poussereau N."/>
            <person name="Quesneville H."/>
            <person name="Rascle C."/>
            <person name="Schumacher J."/>
            <person name="Segurens B."/>
            <person name="Sexton A."/>
            <person name="Silva E."/>
            <person name="Sirven C."/>
            <person name="Soanes D.M."/>
            <person name="Talbot N.J."/>
            <person name="Templeton M."/>
            <person name="Yandava C."/>
            <person name="Yarden O."/>
            <person name="Zeng Q."/>
            <person name="Rollins J.A."/>
            <person name="Lebrun M.H."/>
            <person name="Dickman M."/>
        </authorList>
    </citation>
    <scope>NUCLEOTIDE SEQUENCE [LARGE SCALE GENOMIC DNA]</scope>
    <source>
        <strain evidence="2 3">B05.10</strain>
    </source>
</reference>
<dbReference type="EMBL" id="CP009808">
    <property type="protein sequence ID" value="ATZ48851.1"/>
    <property type="molecule type" value="Genomic_DNA"/>
</dbReference>
<keyword evidence="1" id="KW-0472">Membrane</keyword>
<dbReference type="VEuPathDB" id="FungiDB:Bcin04g00710"/>
<reference evidence="2 3" key="2">
    <citation type="journal article" date="2012" name="Eukaryot. Cell">
        <title>Genome update of Botrytis cinerea strains B05.10 and T4.</title>
        <authorList>
            <person name="Staats M."/>
            <person name="van Kan J.A."/>
        </authorList>
    </citation>
    <scope>NUCLEOTIDE SEQUENCE [LARGE SCALE GENOMIC DNA]</scope>
    <source>
        <strain evidence="2 3">B05.10</strain>
    </source>
</reference>
<dbReference type="PANTHER" id="PTHR34414">
    <property type="entry name" value="HET DOMAIN-CONTAINING PROTEIN-RELATED"/>
    <property type="match status" value="1"/>
</dbReference>
<dbReference type="KEGG" id="bfu:BCIN_04g00710"/>
<dbReference type="RefSeq" id="XP_024548106.1">
    <property type="nucleotide sequence ID" value="XM_024692331.1"/>
</dbReference>
<reference evidence="2 3" key="3">
    <citation type="journal article" date="2017" name="Mol. Plant Pathol.">
        <title>A gapless genome sequence of the fungus Botrytis cinerea.</title>
        <authorList>
            <person name="Van Kan J.A."/>
            <person name="Stassen J.H."/>
            <person name="Mosbach A."/>
            <person name="Van Der Lee T.A."/>
            <person name="Faino L."/>
            <person name="Farmer A.D."/>
            <person name="Papasotiriou D.G."/>
            <person name="Zhou S."/>
            <person name="Seidl M.F."/>
            <person name="Cottam E."/>
            <person name="Edel D."/>
            <person name="Hahn M."/>
            <person name="Schwartz D.C."/>
            <person name="Dietrich R.A."/>
            <person name="Widdison S."/>
            <person name="Scalliet G."/>
        </authorList>
    </citation>
    <scope>NUCLEOTIDE SEQUENCE [LARGE SCALE GENOMIC DNA]</scope>
    <source>
        <strain evidence="2 3">B05.10</strain>
    </source>
</reference>
<protein>
    <submittedName>
        <fullName evidence="2">Uncharacterized protein</fullName>
    </submittedName>
</protein>
<dbReference type="PANTHER" id="PTHR34414:SF1">
    <property type="entry name" value="SUBTILISIN-LIKE SERINE PROTEASE"/>
    <property type="match status" value="1"/>
</dbReference>
<evidence type="ECO:0000313" key="3">
    <source>
        <dbReference type="Proteomes" id="UP000001798"/>
    </source>
</evidence>
<proteinExistence type="predicted"/>
<organism evidence="2 3">
    <name type="scientific">Botryotinia fuckeliana (strain B05.10)</name>
    <name type="common">Noble rot fungus</name>
    <name type="synonym">Botrytis cinerea</name>
    <dbReference type="NCBI Taxonomy" id="332648"/>
    <lineage>
        <taxon>Eukaryota</taxon>
        <taxon>Fungi</taxon>
        <taxon>Dikarya</taxon>
        <taxon>Ascomycota</taxon>
        <taxon>Pezizomycotina</taxon>
        <taxon>Leotiomycetes</taxon>
        <taxon>Helotiales</taxon>
        <taxon>Sclerotiniaceae</taxon>
        <taxon>Botrytis</taxon>
    </lineage>
</organism>
<feature type="transmembrane region" description="Helical" evidence="1">
    <location>
        <begin position="220"/>
        <end position="244"/>
    </location>
</feature>